<evidence type="ECO:0000313" key="1">
    <source>
        <dbReference type="EMBL" id="OCT88987.1"/>
    </source>
</evidence>
<dbReference type="EMBL" id="CM004470">
    <property type="protein sequence ID" value="OCT88987.1"/>
    <property type="molecule type" value="Genomic_DNA"/>
</dbReference>
<protein>
    <submittedName>
        <fullName evidence="1">Uncharacterized protein</fullName>
    </submittedName>
</protein>
<organism evidence="1 2">
    <name type="scientific">Xenopus laevis</name>
    <name type="common">African clawed frog</name>
    <dbReference type="NCBI Taxonomy" id="8355"/>
    <lineage>
        <taxon>Eukaryota</taxon>
        <taxon>Metazoa</taxon>
        <taxon>Chordata</taxon>
        <taxon>Craniata</taxon>
        <taxon>Vertebrata</taxon>
        <taxon>Euteleostomi</taxon>
        <taxon>Amphibia</taxon>
        <taxon>Batrachia</taxon>
        <taxon>Anura</taxon>
        <taxon>Pipoidea</taxon>
        <taxon>Pipidae</taxon>
        <taxon>Xenopodinae</taxon>
        <taxon>Xenopus</taxon>
        <taxon>Xenopus</taxon>
    </lineage>
</organism>
<evidence type="ECO:0000313" key="2">
    <source>
        <dbReference type="Proteomes" id="UP000694892"/>
    </source>
</evidence>
<sequence>MTRYCAATCCKNRGGQATGTQRKDTSELELTLKEGTHVKNDIDTLTSQDCCPNITNTLSHGFDTDEYVDFDCKQVHLKNRMDGITVSDNKPKYLYFPKSNCETQPRLITPTKFCQICPENVIVSSVADLNCQNNQVCFELQTDQNYVAENVATFQLDHYSDSKIAVLEAQENATLSRLQSLESVFTQLKQENLLSDEKLKILENCCSRVDIAII</sequence>
<reference evidence="2" key="1">
    <citation type="journal article" date="2016" name="Nature">
        <title>Genome evolution in the allotetraploid frog Xenopus laevis.</title>
        <authorList>
            <person name="Session A.M."/>
            <person name="Uno Y."/>
            <person name="Kwon T."/>
            <person name="Chapman J.A."/>
            <person name="Toyoda A."/>
            <person name="Takahashi S."/>
            <person name="Fukui A."/>
            <person name="Hikosaka A."/>
            <person name="Suzuki A."/>
            <person name="Kondo M."/>
            <person name="van Heeringen S.J."/>
            <person name="Quigley I."/>
            <person name="Heinz S."/>
            <person name="Ogino H."/>
            <person name="Ochi H."/>
            <person name="Hellsten U."/>
            <person name="Lyons J.B."/>
            <person name="Simakov O."/>
            <person name="Putnam N."/>
            <person name="Stites J."/>
            <person name="Kuroki Y."/>
            <person name="Tanaka T."/>
            <person name="Michiue T."/>
            <person name="Watanabe M."/>
            <person name="Bogdanovic O."/>
            <person name="Lister R."/>
            <person name="Georgiou G."/>
            <person name="Paranjpe S.S."/>
            <person name="van Kruijsbergen I."/>
            <person name="Shu S."/>
            <person name="Carlson J."/>
            <person name="Kinoshita T."/>
            <person name="Ohta Y."/>
            <person name="Mawaribuchi S."/>
            <person name="Jenkins J."/>
            <person name="Grimwood J."/>
            <person name="Schmutz J."/>
            <person name="Mitros T."/>
            <person name="Mozaffari S.V."/>
            <person name="Suzuki Y."/>
            <person name="Haramoto Y."/>
            <person name="Yamamoto T.S."/>
            <person name="Takagi C."/>
            <person name="Heald R."/>
            <person name="Miller K."/>
            <person name="Haudenschild C."/>
            <person name="Kitzman J."/>
            <person name="Nakayama T."/>
            <person name="Izutsu Y."/>
            <person name="Robert J."/>
            <person name="Fortriede J."/>
            <person name="Burns K."/>
            <person name="Lotay V."/>
            <person name="Karimi K."/>
            <person name="Yasuoka Y."/>
            <person name="Dichmann D.S."/>
            <person name="Flajnik M.F."/>
            <person name="Houston D.W."/>
            <person name="Shendure J."/>
            <person name="DuPasquier L."/>
            <person name="Vize P.D."/>
            <person name="Zorn A.M."/>
            <person name="Ito M."/>
            <person name="Marcotte E.M."/>
            <person name="Wallingford J.B."/>
            <person name="Ito Y."/>
            <person name="Asashima M."/>
            <person name="Ueno N."/>
            <person name="Matsuda Y."/>
            <person name="Veenstra G.J."/>
            <person name="Fujiyama A."/>
            <person name="Harland R.M."/>
            <person name="Taira M."/>
            <person name="Rokhsar D.S."/>
        </authorList>
    </citation>
    <scope>NUCLEOTIDE SEQUENCE [LARGE SCALE GENOMIC DNA]</scope>
    <source>
        <strain evidence="2">J</strain>
    </source>
</reference>
<proteinExistence type="predicted"/>
<dbReference type="AlphaFoldDB" id="A0A974DBU5"/>
<name>A0A974DBU5_XENLA</name>
<gene>
    <name evidence="1" type="ORF">XELAEV_18017615mg</name>
</gene>
<accession>A0A974DBU5</accession>
<dbReference type="Proteomes" id="UP000694892">
    <property type="component" value="Chromosome 3L"/>
</dbReference>